<protein>
    <submittedName>
        <fullName evidence="1">Uncharacterized protein</fullName>
    </submittedName>
</protein>
<dbReference type="AlphaFoldDB" id="A0A8S9ZCY8"/>
<dbReference type="Proteomes" id="UP000605970">
    <property type="component" value="Unassembled WGS sequence"/>
</dbReference>
<gene>
    <name evidence="1" type="ORF">Mgra_00009751</name>
</gene>
<evidence type="ECO:0000313" key="1">
    <source>
        <dbReference type="EMBL" id="KAF7626082.1"/>
    </source>
</evidence>
<dbReference type="EMBL" id="JABEBT010000180">
    <property type="protein sequence ID" value="KAF7626082.1"/>
    <property type="molecule type" value="Genomic_DNA"/>
</dbReference>
<accession>A0A8S9ZCY8</accession>
<comment type="caution">
    <text evidence="1">The sequence shown here is derived from an EMBL/GenBank/DDBJ whole genome shotgun (WGS) entry which is preliminary data.</text>
</comment>
<sequence length="76" mass="8350">MGAKKPKCSTCEKVSRIHNAGLNGCSAPRTILTGVIIFLKENFILLNKLNICVLSFTVRCKDYSSDSNICKGFPKL</sequence>
<evidence type="ECO:0000313" key="2">
    <source>
        <dbReference type="Proteomes" id="UP000605970"/>
    </source>
</evidence>
<reference evidence="1" key="1">
    <citation type="journal article" date="2020" name="Ecol. Evol.">
        <title>Genome structure and content of the rice root-knot nematode (Meloidogyne graminicola).</title>
        <authorList>
            <person name="Phan N.T."/>
            <person name="Danchin E.G.J."/>
            <person name="Klopp C."/>
            <person name="Perfus-Barbeoch L."/>
            <person name="Kozlowski D.K."/>
            <person name="Koutsovoulos G.D."/>
            <person name="Lopez-Roques C."/>
            <person name="Bouchez O."/>
            <person name="Zahm M."/>
            <person name="Besnard G."/>
            <person name="Bellafiore S."/>
        </authorList>
    </citation>
    <scope>NUCLEOTIDE SEQUENCE</scope>
    <source>
        <strain evidence="1">VN-18</strain>
    </source>
</reference>
<organism evidence="1 2">
    <name type="scientific">Meloidogyne graminicola</name>
    <dbReference type="NCBI Taxonomy" id="189291"/>
    <lineage>
        <taxon>Eukaryota</taxon>
        <taxon>Metazoa</taxon>
        <taxon>Ecdysozoa</taxon>
        <taxon>Nematoda</taxon>
        <taxon>Chromadorea</taxon>
        <taxon>Rhabditida</taxon>
        <taxon>Tylenchina</taxon>
        <taxon>Tylenchomorpha</taxon>
        <taxon>Tylenchoidea</taxon>
        <taxon>Meloidogynidae</taxon>
        <taxon>Meloidogyninae</taxon>
        <taxon>Meloidogyne</taxon>
    </lineage>
</organism>
<name>A0A8S9ZCY8_9BILA</name>
<proteinExistence type="predicted"/>
<keyword evidence="2" id="KW-1185">Reference proteome</keyword>